<dbReference type="AlphaFoldDB" id="A0A4P8EMA7"/>
<keyword evidence="1" id="KW-0472">Membrane</keyword>
<dbReference type="KEGG" id="pseb:EOK75_16935"/>
<sequence length="176" mass="19416">MRRLRKRILHTIRAEDGVASLEFVLAIPVILAVFMASMESGVLMTRFIMLEQSVDMVMRNLRLGQYPNPDADLLKDEICSRTVIMNDCKQAISIEMMPISTTAWNMPGNNMGCVDREDNVQPALTFDPGAAHEIMLVRVCVVQDAVFPTTGIGLKLPKDGQGGYGLVAMSAFVNEP</sequence>
<accession>A0A4P8EMA7</accession>
<evidence type="ECO:0000313" key="3">
    <source>
        <dbReference type="Proteomes" id="UP000298631"/>
    </source>
</evidence>
<keyword evidence="1" id="KW-0812">Transmembrane</keyword>
<keyword evidence="1" id="KW-1133">Transmembrane helix</keyword>
<organism evidence="2 3">
    <name type="scientific">Pseudorhodobacter turbinis</name>
    <dbReference type="NCBI Taxonomy" id="2500533"/>
    <lineage>
        <taxon>Bacteria</taxon>
        <taxon>Pseudomonadati</taxon>
        <taxon>Pseudomonadota</taxon>
        <taxon>Alphaproteobacteria</taxon>
        <taxon>Rhodobacterales</taxon>
        <taxon>Paracoccaceae</taxon>
        <taxon>Pseudorhodobacter</taxon>
    </lineage>
</organism>
<dbReference type="OrthoDB" id="7907064at2"/>
<proteinExistence type="predicted"/>
<dbReference type="Proteomes" id="UP000298631">
    <property type="component" value="Plasmid unnamed1"/>
</dbReference>
<gene>
    <name evidence="2" type="ORF">EOK75_16935</name>
</gene>
<reference evidence="2 3" key="1">
    <citation type="submission" date="2019-05" db="EMBL/GenBank/DDBJ databases">
        <title>Pseudorhodobacter turbinis sp. nov., isolated from the gut of the Korean turban shell.</title>
        <authorList>
            <person name="Jeong Y.-S."/>
            <person name="Kang W.-R."/>
            <person name="Bae J.-W."/>
        </authorList>
    </citation>
    <scope>NUCLEOTIDE SEQUENCE [LARGE SCALE GENOMIC DNA]</scope>
    <source>
        <strain evidence="2 3">S12M18</strain>
        <plasmid evidence="2 3">unnamed1</plasmid>
    </source>
</reference>
<keyword evidence="2" id="KW-0614">Plasmid</keyword>
<geneLocation type="plasmid" evidence="2 3">
    <name>unnamed1</name>
</geneLocation>
<dbReference type="EMBL" id="CP039965">
    <property type="protein sequence ID" value="QCO58032.1"/>
    <property type="molecule type" value="Genomic_DNA"/>
</dbReference>
<feature type="transmembrane region" description="Helical" evidence="1">
    <location>
        <begin position="21"/>
        <end position="49"/>
    </location>
</feature>
<name>A0A4P8EMA7_9RHOB</name>
<evidence type="ECO:0000313" key="2">
    <source>
        <dbReference type="EMBL" id="QCO58032.1"/>
    </source>
</evidence>
<protein>
    <submittedName>
        <fullName evidence="2">Pilus assembly protein</fullName>
    </submittedName>
</protein>
<keyword evidence="3" id="KW-1185">Reference proteome</keyword>
<evidence type="ECO:0000256" key="1">
    <source>
        <dbReference type="SAM" id="Phobius"/>
    </source>
</evidence>